<dbReference type="GO" id="GO:0004674">
    <property type="term" value="F:protein serine/threonine kinase activity"/>
    <property type="evidence" value="ECO:0007669"/>
    <property type="project" value="UniProtKB-KW"/>
</dbReference>
<dbReference type="SUPFAM" id="SSF56112">
    <property type="entry name" value="Protein kinase-like (PK-like)"/>
    <property type="match status" value="1"/>
</dbReference>
<gene>
    <name evidence="7" type="ORF">PECUL_23A035095</name>
</gene>
<dbReference type="PANTHER" id="PTHR24058:SF17">
    <property type="entry name" value="HOMEODOMAIN INTERACTING PROTEIN KINASE, ISOFORM D"/>
    <property type="match status" value="1"/>
</dbReference>
<dbReference type="InterPro" id="IPR011009">
    <property type="entry name" value="Kinase-like_dom_sf"/>
</dbReference>
<protein>
    <submittedName>
        <fullName evidence="7">Homeodomain-interacting kinase 2</fullName>
    </submittedName>
</protein>
<organism evidence="7 8">
    <name type="scientific">Pelobates cultripes</name>
    <name type="common">Western spadefoot toad</name>
    <dbReference type="NCBI Taxonomy" id="61616"/>
    <lineage>
        <taxon>Eukaryota</taxon>
        <taxon>Metazoa</taxon>
        <taxon>Chordata</taxon>
        <taxon>Craniata</taxon>
        <taxon>Vertebrata</taxon>
        <taxon>Euteleostomi</taxon>
        <taxon>Amphibia</taxon>
        <taxon>Batrachia</taxon>
        <taxon>Anura</taxon>
        <taxon>Pelobatoidea</taxon>
        <taxon>Pelobatidae</taxon>
        <taxon>Pelobates</taxon>
    </lineage>
</organism>
<dbReference type="GO" id="GO:0005634">
    <property type="term" value="C:nucleus"/>
    <property type="evidence" value="ECO:0007669"/>
    <property type="project" value="TreeGrafter"/>
</dbReference>
<name>A0AAD1W7J5_PELCU</name>
<feature type="region of interest" description="Disordered" evidence="6">
    <location>
        <begin position="246"/>
        <end position="281"/>
    </location>
</feature>
<dbReference type="GO" id="GO:0004713">
    <property type="term" value="F:protein tyrosine kinase activity"/>
    <property type="evidence" value="ECO:0007669"/>
    <property type="project" value="TreeGrafter"/>
</dbReference>
<dbReference type="AlphaFoldDB" id="A0AAD1W7J5"/>
<feature type="region of interest" description="Disordered" evidence="6">
    <location>
        <begin position="359"/>
        <end position="379"/>
    </location>
</feature>
<dbReference type="Proteomes" id="UP001295444">
    <property type="component" value="Chromosome 05"/>
</dbReference>
<dbReference type="GO" id="GO:0005524">
    <property type="term" value="F:ATP binding"/>
    <property type="evidence" value="ECO:0007669"/>
    <property type="project" value="UniProtKB-KW"/>
</dbReference>
<evidence type="ECO:0000313" key="8">
    <source>
        <dbReference type="Proteomes" id="UP001295444"/>
    </source>
</evidence>
<keyword evidence="7" id="KW-0238">DNA-binding</keyword>
<dbReference type="GO" id="GO:0003677">
    <property type="term" value="F:DNA binding"/>
    <property type="evidence" value="ECO:0007669"/>
    <property type="project" value="UniProtKB-KW"/>
</dbReference>
<dbReference type="GO" id="GO:0005737">
    <property type="term" value="C:cytoplasm"/>
    <property type="evidence" value="ECO:0007669"/>
    <property type="project" value="TreeGrafter"/>
</dbReference>
<feature type="compositionally biased region" description="Basic and acidic residues" evidence="6">
    <location>
        <begin position="262"/>
        <end position="281"/>
    </location>
</feature>
<sequence>MNAFRSKTPYNFEDHKLSFYPDVSREIMTWRRSLRPLTMELTKNNVPYNGLTVPNASASTHHLGSRWGSPFCAIRPTEYLCTDGDLLSTNPAFAIISIVLMIRYITETQGLPPDNMLDRGIKTEFYFRIEGDCEDLLWSLKSKIHYEYDTGIRPMERWKYVFSSLDDMRKIILPSKLESSDTLVEMTDIWQFLDLMKEMLTMDPHKRITPIDLLSHPFITMVHLQHFTRSSYVNPCFQAMKISKEQEVCPESPEMETESQNEENKEEQLIEEDSGKKGKKEKNYNKRLLKLHVDALVLANQVGLSKKITSQTEAEPLGMCDSSPLPQIEIQDQQAQDGPLLEKSSESEENCEVVAEDVVPDTQERPAQSKKEIKQNRNPESMDFTISAVNAAQRAKLQLPPTPLCHRSEVEVCRRNGNVSTTCLECE</sequence>
<accession>A0AAD1W7J5</accession>
<evidence type="ECO:0000256" key="6">
    <source>
        <dbReference type="SAM" id="MobiDB-lite"/>
    </source>
</evidence>
<evidence type="ECO:0000256" key="2">
    <source>
        <dbReference type="ARBA" id="ARBA00022679"/>
    </source>
</evidence>
<keyword evidence="5" id="KW-0067">ATP-binding</keyword>
<evidence type="ECO:0000313" key="7">
    <source>
        <dbReference type="EMBL" id="CAH2297040.1"/>
    </source>
</evidence>
<evidence type="ECO:0000256" key="5">
    <source>
        <dbReference type="ARBA" id="ARBA00022840"/>
    </source>
</evidence>
<keyword evidence="4 7" id="KW-0418">Kinase</keyword>
<proteinExistence type="predicted"/>
<dbReference type="PANTHER" id="PTHR24058">
    <property type="entry name" value="DUAL SPECIFICITY PROTEIN KINASE"/>
    <property type="match status" value="1"/>
</dbReference>
<keyword evidence="8" id="KW-1185">Reference proteome</keyword>
<reference evidence="7" key="1">
    <citation type="submission" date="2022-03" db="EMBL/GenBank/DDBJ databases">
        <authorList>
            <person name="Alioto T."/>
            <person name="Alioto T."/>
            <person name="Gomez Garrido J."/>
        </authorList>
    </citation>
    <scope>NUCLEOTIDE SEQUENCE</scope>
</reference>
<dbReference type="Gene3D" id="1.10.510.10">
    <property type="entry name" value="Transferase(Phosphotransferase) domain 1"/>
    <property type="match status" value="1"/>
</dbReference>
<feature type="compositionally biased region" description="Basic and acidic residues" evidence="6">
    <location>
        <begin position="362"/>
        <end position="377"/>
    </location>
</feature>
<keyword evidence="3" id="KW-0547">Nucleotide-binding</keyword>
<keyword evidence="7" id="KW-0371">Homeobox</keyword>
<evidence type="ECO:0000256" key="3">
    <source>
        <dbReference type="ARBA" id="ARBA00022741"/>
    </source>
</evidence>
<evidence type="ECO:0000256" key="4">
    <source>
        <dbReference type="ARBA" id="ARBA00022777"/>
    </source>
</evidence>
<keyword evidence="1" id="KW-0723">Serine/threonine-protein kinase</keyword>
<keyword evidence="2" id="KW-0808">Transferase</keyword>
<evidence type="ECO:0000256" key="1">
    <source>
        <dbReference type="ARBA" id="ARBA00022527"/>
    </source>
</evidence>
<dbReference type="EMBL" id="OW240916">
    <property type="protein sequence ID" value="CAH2297040.1"/>
    <property type="molecule type" value="Genomic_DNA"/>
</dbReference>
<dbReference type="InterPro" id="IPR050494">
    <property type="entry name" value="Ser_Thr_dual-spec_kinase"/>
</dbReference>